<dbReference type="AlphaFoldDB" id="A0A0E0AEX0"/>
<dbReference type="EnsemblPlants" id="OGLUM07G00160.1">
    <property type="protein sequence ID" value="OGLUM07G00160.1"/>
    <property type="gene ID" value="OGLUM07G00160"/>
</dbReference>
<name>A0A0E0AEX0_9ORYZ</name>
<evidence type="ECO:0000313" key="2">
    <source>
        <dbReference type="Proteomes" id="UP000026961"/>
    </source>
</evidence>
<keyword evidence="2" id="KW-1185">Reference proteome</keyword>
<proteinExistence type="predicted"/>
<sequence>MVPRAALAGGGALEWQSCKLAETVRVVKLWGGDERCGKGCYRRKPSSRFLESAMMTALGAMNPP</sequence>
<dbReference type="Proteomes" id="UP000026961">
    <property type="component" value="Chromosome 7"/>
</dbReference>
<dbReference type="HOGENOM" id="CLU_2871315_0_0_1"/>
<organism evidence="1">
    <name type="scientific">Oryza glumipatula</name>
    <dbReference type="NCBI Taxonomy" id="40148"/>
    <lineage>
        <taxon>Eukaryota</taxon>
        <taxon>Viridiplantae</taxon>
        <taxon>Streptophyta</taxon>
        <taxon>Embryophyta</taxon>
        <taxon>Tracheophyta</taxon>
        <taxon>Spermatophyta</taxon>
        <taxon>Magnoliopsida</taxon>
        <taxon>Liliopsida</taxon>
        <taxon>Poales</taxon>
        <taxon>Poaceae</taxon>
        <taxon>BOP clade</taxon>
        <taxon>Oryzoideae</taxon>
        <taxon>Oryzeae</taxon>
        <taxon>Oryzinae</taxon>
        <taxon>Oryza</taxon>
    </lineage>
</organism>
<reference evidence="1" key="2">
    <citation type="submission" date="2018-05" db="EMBL/GenBank/DDBJ databases">
        <title>OgluRS3 (Oryza glumaepatula Reference Sequence Version 3).</title>
        <authorList>
            <person name="Zhang J."/>
            <person name="Kudrna D."/>
            <person name="Lee S."/>
            <person name="Talag J."/>
            <person name="Welchert J."/>
            <person name="Wing R.A."/>
        </authorList>
    </citation>
    <scope>NUCLEOTIDE SEQUENCE [LARGE SCALE GENOMIC DNA]</scope>
</reference>
<evidence type="ECO:0000313" key="1">
    <source>
        <dbReference type="EnsemblPlants" id="OGLUM07G00160.1"/>
    </source>
</evidence>
<protein>
    <submittedName>
        <fullName evidence="1">Uncharacterized protein</fullName>
    </submittedName>
</protein>
<dbReference type="Gramene" id="OGLUM07G00160.1">
    <property type="protein sequence ID" value="OGLUM07G00160.1"/>
    <property type="gene ID" value="OGLUM07G00160"/>
</dbReference>
<accession>A0A0E0AEX0</accession>
<reference evidence="1" key="1">
    <citation type="submission" date="2015-04" db="UniProtKB">
        <authorList>
            <consortium name="EnsemblPlants"/>
        </authorList>
    </citation>
    <scope>IDENTIFICATION</scope>
</reference>